<evidence type="ECO:0000313" key="1">
    <source>
        <dbReference type="EMBL" id="EJR35583.1"/>
    </source>
</evidence>
<dbReference type="SUPFAM" id="SSF54909">
    <property type="entry name" value="Dimeric alpha+beta barrel"/>
    <property type="match status" value="1"/>
</dbReference>
<sequence>MYIVSTSNDEPNAVYVFEVWSNEDAHKASLTLESTQNLIKRAKPIITGVERISTLNARGGIKKKQHPFGCCFFYSASKSTIK</sequence>
<accession>A0ABC9QYH2</accession>
<dbReference type="RefSeq" id="WP_002169064.1">
    <property type="nucleotide sequence ID" value="NZ_JH792251.1"/>
</dbReference>
<evidence type="ECO:0000313" key="2">
    <source>
        <dbReference type="Proteomes" id="UP000006976"/>
    </source>
</evidence>
<organism evidence="1 2">
    <name type="scientific">Bacillus mycoides</name>
    <dbReference type="NCBI Taxonomy" id="1405"/>
    <lineage>
        <taxon>Bacteria</taxon>
        <taxon>Bacillati</taxon>
        <taxon>Bacillota</taxon>
        <taxon>Bacilli</taxon>
        <taxon>Bacillales</taxon>
        <taxon>Bacillaceae</taxon>
        <taxon>Bacillus</taxon>
        <taxon>Bacillus cereus group</taxon>
    </lineage>
</organism>
<comment type="caution">
    <text evidence="1">The sequence shown here is derived from an EMBL/GenBank/DDBJ whole genome shotgun (WGS) entry which is preliminary data.</text>
</comment>
<dbReference type="AlphaFoldDB" id="A0ABC9QYH2"/>
<evidence type="ECO:0008006" key="3">
    <source>
        <dbReference type="Google" id="ProtNLM"/>
    </source>
</evidence>
<dbReference type="Proteomes" id="UP000006976">
    <property type="component" value="Unassembled WGS sequence"/>
</dbReference>
<proteinExistence type="predicted"/>
<gene>
    <name evidence="1" type="ORF">III_04470</name>
</gene>
<reference evidence="1 2" key="1">
    <citation type="submission" date="2012-04" db="EMBL/GenBank/DDBJ databases">
        <title>The Genome Sequence of Bacillus cereus VD078.</title>
        <authorList>
            <consortium name="The Broad Institute Genome Sequencing Platform"/>
            <consortium name="The Broad Institute Genome Sequencing Center for Infectious Disease"/>
            <person name="Feldgarden M."/>
            <person name="Van der Auwera G.A."/>
            <person name="Mahillon J."/>
            <person name="Duprez V."/>
            <person name="Timmery S."/>
            <person name="Mattelet C."/>
            <person name="Dierick K."/>
            <person name="Sun M."/>
            <person name="Yu Z."/>
            <person name="Zhu L."/>
            <person name="Hu X."/>
            <person name="Shank E.B."/>
            <person name="Swiecicka I."/>
            <person name="Hansen B.M."/>
            <person name="Andrup L."/>
            <person name="Young S.K."/>
            <person name="Zeng Q."/>
            <person name="Gargeya S."/>
            <person name="Fitzgerald M."/>
            <person name="Haas B."/>
            <person name="Abouelleil A."/>
            <person name="Alvarado L."/>
            <person name="Arachchi H.M."/>
            <person name="Berlin A."/>
            <person name="Chapman S.B."/>
            <person name="Goldberg J."/>
            <person name="Griggs A."/>
            <person name="Gujja S."/>
            <person name="Hansen M."/>
            <person name="Howarth C."/>
            <person name="Imamovic A."/>
            <person name="Larimer J."/>
            <person name="McCowen C."/>
            <person name="Montmayeur A."/>
            <person name="Murphy C."/>
            <person name="Neiman D."/>
            <person name="Pearson M."/>
            <person name="Priest M."/>
            <person name="Roberts A."/>
            <person name="Saif S."/>
            <person name="Shea T."/>
            <person name="Sisk P."/>
            <person name="Sykes S."/>
            <person name="Wortman J."/>
            <person name="Nusbaum C."/>
            <person name="Birren B."/>
        </authorList>
    </citation>
    <scope>NUCLEOTIDE SEQUENCE [LARGE SCALE GENOMIC DNA]</scope>
    <source>
        <strain evidence="1 2">VD078</strain>
    </source>
</reference>
<dbReference type="InterPro" id="IPR011008">
    <property type="entry name" value="Dimeric_a/b-barrel"/>
</dbReference>
<dbReference type="Gene3D" id="3.30.70.100">
    <property type="match status" value="1"/>
</dbReference>
<protein>
    <recommendedName>
        <fullName evidence="3">ABM domain-containing protein</fullName>
    </recommendedName>
</protein>
<name>A0ABC9QYH2_BACMY</name>
<dbReference type="EMBL" id="AHEV01000028">
    <property type="protein sequence ID" value="EJR35583.1"/>
    <property type="molecule type" value="Genomic_DNA"/>
</dbReference>